<dbReference type="InterPro" id="IPR016024">
    <property type="entry name" value="ARM-type_fold"/>
</dbReference>
<evidence type="ECO:0000313" key="2">
    <source>
        <dbReference type="Proteomes" id="UP001519363"/>
    </source>
</evidence>
<proteinExistence type="predicted"/>
<accession>A0ABS5AQG8</accession>
<dbReference type="Gene3D" id="1.25.10.10">
    <property type="entry name" value="Leucine-rich Repeat Variant"/>
    <property type="match status" value="2"/>
</dbReference>
<keyword evidence="2" id="KW-1185">Reference proteome</keyword>
<reference evidence="1 2" key="1">
    <citation type="submission" date="2021-03" db="EMBL/GenBank/DDBJ databases">
        <title>Sequencing the genomes of 1000 actinobacteria strains.</title>
        <authorList>
            <person name="Klenk H.-P."/>
        </authorList>
    </citation>
    <scope>NUCLEOTIDE SEQUENCE [LARGE SCALE GENOMIC DNA]</scope>
    <source>
        <strain evidence="1 2">DSM 44580</strain>
    </source>
</reference>
<evidence type="ECO:0000313" key="1">
    <source>
        <dbReference type="EMBL" id="MBP2478814.1"/>
    </source>
</evidence>
<comment type="caution">
    <text evidence="1">The sequence shown here is derived from an EMBL/GenBank/DDBJ whole genome shotgun (WGS) entry which is preliminary data.</text>
</comment>
<organism evidence="1 2">
    <name type="scientific">Crossiella equi</name>
    <dbReference type="NCBI Taxonomy" id="130796"/>
    <lineage>
        <taxon>Bacteria</taxon>
        <taxon>Bacillati</taxon>
        <taxon>Actinomycetota</taxon>
        <taxon>Actinomycetes</taxon>
        <taxon>Pseudonocardiales</taxon>
        <taxon>Pseudonocardiaceae</taxon>
        <taxon>Crossiella</taxon>
    </lineage>
</organism>
<dbReference type="SUPFAM" id="SSF48371">
    <property type="entry name" value="ARM repeat"/>
    <property type="match status" value="2"/>
</dbReference>
<dbReference type="Proteomes" id="UP001519363">
    <property type="component" value="Unassembled WGS sequence"/>
</dbReference>
<sequence length="618" mass="65837">MGENDWAALARRCTSRSARRARTALEEITSNLLGQNGWECSAALPFLLDLAGNPAVRHRCEVVQLLGYVAREAVAPEVGFVDDGWEAALAAERSRVLALLADPDPLVRREVTVLVAEWVRHPDSVVALRERWRVEADRVTRWDLALAVGAALTWQPGEDLRAELTAVLGHPDLQLRLAAVHALARTEPAVAGRELATLLEAVRDPELVLWRGSAWLGLRPEVMVEHTAELLAEDSAEAAAFALRTDRVRAGHSRRFWLARAQRVAAEWPGATGELLPVLGECLGDQVPGVRFHAAALLACLGAAAPHTEALAGLAEDASVRDPQRRHTVGDAAVWALARLGDTRCVPGLVERLTGDRLGFDHHRAHPPRTAYLEVLPGIADVLIPLRPNAEALLDAVAARLADRAAVPGLCAVLAAWGPVAEPVLPALAAHLPEEDLAAPVAAVLGAVGPPAADLARALRHRAAVPAVAHALWRTGADPDLGLAELVRHADDHRALALLGELGPAAAPAIGAVRAALSAAEEPTRVAAAHALWRITGEPERTVAVLTEVAAPLALGECGPAHLTALQHLANVGADTERVRALARSVVASPRRVAWSGGWRTFEQDERFRAAAYRILGR</sequence>
<name>A0ABS5AQG8_9PSEU</name>
<dbReference type="InterPro" id="IPR011989">
    <property type="entry name" value="ARM-like"/>
</dbReference>
<dbReference type="EMBL" id="JAGIOO010000001">
    <property type="protein sequence ID" value="MBP2478814.1"/>
    <property type="molecule type" value="Genomic_DNA"/>
</dbReference>
<gene>
    <name evidence="1" type="ORF">JOF53_007686</name>
</gene>
<protein>
    <submittedName>
        <fullName evidence="1">HEAT repeat protein</fullName>
    </submittedName>
</protein>
<dbReference type="RefSeq" id="WP_086783694.1">
    <property type="nucleotide sequence ID" value="NZ_JAGIOO010000001.1"/>
</dbReference>